<evidence type="ECO:0000256" key="1">
    <source>
        <dbReference type="SAM" id="MobiDB-lite"/>
    </source>
</evidence>
<keyword evidence="3" id="KW-1185">Reference proteome</keyword>
<feature type="region of interest" description="Disordered" evidence="1">
    <location>
        <begin position="28"/>
        <end position="68"/>
    </location>
</feature>
<dbReference type="EMBL" id="JACEGQ020000007">
    <property type="protein sequence ID" value="KAH8502959.1"/>
    <property type="molecule type" value="Genomic_DNA"/>
</dbReference>
<proteinExistence type="predicted"/>
<evidence type="ECO:0000313" key="2">
    <source>
        <dbReference type="EMBL" id="KAH8502959.1"/>
    </source>
</evidence>
<comment type="caution">
    <text evidence="2">The sequence shown here is derived from an EMBL/GenBank/DDBJ whole genome shotgun (WGS) entry which is preliminary data.</text>
</comment>
<dbReference type="Proteomes" id="UP000807159">
    <property type="component" value="Chromosome 7"/>
</dbReference>
<name>A0A8T2YD70_POPDE</name>
<dbReference type="PANTHER" id="PTHR35167:SF12">
    <property type="match status" value="1"/>
</dbReference>
<sequence>MAMAELKALCAIHPKTFTDSDVAAAQQLVQLSGEDNSSSSNKKGRKNENESGFEDDQESDRSSQNEITSRMIEEIFGIEEEVARPRKKRYRSLVSIYQAMDMPLRNNVRYGKKVSTEENPKRVSASAEEEQHSFAPDKLPVLQEDGSKFLKGLSLVWNGGGMNSLKFQEYFDVFM</sequence>
<organism evidence="2 3">
    <name type="scientific">Populus deltoides</name>
    <name type="common">Eastern poplar</name>
    <name type="synonym">Eastern cottonwood</name>
    <dbReference type="NCBI Taxonomy" id="3696"/>
    <lineage>
        <taxon>Eukaryota</taxon>
        <taxon>Viridiplantae</taxon>
        <taxon>Streptophyta</taxon>
        <taxon>Embryophyta</taxon>
        <taxon>Tracheophyta</taxon>
        <taxon>Spermatophyta</taxon>
        <taxon>Magnoliopsida</taxon>
        <taxon>eudicotyledons</taxon>
        <taxon>Gunneridae</taxon>
        <taxon>Pentapetalae</taxon>
        <taxon>rosids</taxon>
        <taxon>fabids</taxon>
        <taxon>Malpighiales</taxon>
        <taxon>Salicaceae</taxon>
        <taxon>Saliceae</taxon>
        <taxon>Populus</taxon>
    </lineage>
</organism>
<reference evidence="2" key="1">
    <citation type="journal article" date="2021" name="J. Hered.">
        <title>Genome Assembly of Salicaceae Populus deltoides (Eastern Cottonwood) I-69 Based on Nanopore Sequencing and Hi-C Technologies.</title>
        <authorList>
            <person name="Bai S."/>
            <person name="Wu H."/>
            <person name="Zhang J."/>
            <person name="Pan Z."/>
            <person name="Zhao W."/>
            <person name="Li Z."/>
            <person name="Tong C."/>
        </authorList>
    </citation>
    <scope>NUCLEOTIDE SEQUENCE</scope>
    <source>
        <tissue evidence="2">Leaf</tissue>
    </source>
</reference>
<dbReference type="PANTHER" id="PTHR35167">
    <property type="entry name" value="OS05G0216466 PROTEIN"/>
    <property type="match status" value="1"/>
</dbReference>
<dbReference type="AlphaFoldDB" id="A0A8T2YD70"/>
<gene>
    <name evidence="2" type="ORF">H0E87_014316</name>
</gene>
<protein>
    <submittedName>
        <fullName evidence="2">Uncharacterized protein</fullName>
    </submittedName>
</protein>
<accession>A0A8T2YD70</accession>
<evidence type="ECO:0000313" key="3">
    <source>
        <dbReference type="Proteomes" id="UP000807159"/>
    </source>
</evidence>